<proteinExistence type="predicted"/>
<keyword evidence="2" id="KW-1185">Reference proteome</keyword>
<name>A0A915KSV8_ROMCU</name>
<feature type="region of interest" description="Disordered" evidence="1">
    <location>
        <begin position="1"/>
        <end position="42"/>
    </location>
</feature>
<dbReference type="WBParaSite" id="nRc.2.0.1.t40718-RA">
    <property type="protein sequence ID" value="nRc.2.0.1.t40718-RA"/>
    <property type="gene ID" value="nRc.2.0.1.g40718"/>
</dbReference>
<protein>
    <submittedName>
        <fullName evidence="3">Uncharacterized protein</fullName>
    </submittedName>
</protein>
<accession>A0A915KSV8</accession>
<evidence type="ECO:0000256" key="1">
    <source>
        <dbReference type="SAM" id="MobiDB-lite"/>
    </source>
</evidence>
<dbReference type="AlphaFoldDB" id="A0A915KSV8"/>
<sequence>MKRPATGCRDENRRSTKRARASGEKTSIFRRPPSFASRTATKRQLSTALTAIASLKMSKWKNGDWAG</sequence>
<evidence type="ECO:0000313" key="3">
    <source>
        <dbReference type="WBParaSite" id="nRc.2.0.1.t40718-RA"/>
    </source>
</evidence>
<organism evidence="2 3">
    <name type="scientific">Romanomermis culicivorax</name>
    <name type="common">Nematode worm</name>
    <dbReference type="NCBI Taxonomy" id="13658"/>
    <lineage>
        <taxon>Eukaryota</taxon>
        <taxon>Metazoa</taxon>
        <taxon>Ecdysozoa</taxon>
        <taxon>Nematoda</taxon>
        <taxon>Enoplea</taxon>
        <taxon>Dorylaimia</taxon>
        <taxon>Mermithida</taxon>
        <taxon>Mermithoidea</taxon>
        <taxon>Mermithidae</taxon>
        <taxon>Romanomermis</taxon>
    </lineage>
</organism>
<dbReference type="Proteomes" id="UP000887565">
    <property type="component" value="Unplaced"/>
</dbReference>
<evidence type="ECO:0000313" key="2">
    <source>
        <dbReference type="Proteomes" id="UP000887565"/>
    </source>
</evidence>
<reference evidence="3" key="1">
    <citation type="submission" date="2022-11" db="UniProtKB">
        <authorList>
            <consortium name="WormBaseParasite"/>
        </authorList>
    </citation>
    <scope>IDENTIFICATION</scope>
</reference>